<organism evidence="1 2">
    <name type="scientific">Siminovitchia sediminis</name>
    <dbReference type="NCBI Taxonomy" id="1274353"/>
    <lineage>
        <taxon>Bacteria</taxon>
        <taxon>Bacillati</taxon>
        <taxon>Bacillota</taxon>
        <taxon>Bacilli</taxon>
        <taxon>Bacillales</taxon>
        <taxon>Bacillaceae</taxon>
        <taxon>Siminovitchia</taxon>
    </lineage>
</organism>
<proteinExistence type="predicted"/>
<dbReference type="Proteomes" id="UP001597301">
    <property type="component" value="Unassembled WGS sequence"/>
</dbReference>
<protein>
    <submittedName>
        <fullName evidence="1">Toprim domain-containing protein</fullName>
    </submittedName>
</protein>
<dbReference type="CDD" id="cd01029">
    <property type="entry name" value="TOPRIM_primases"/>
    <property type="match status" value="1"/>
</dbReference>
<evidence type="ECO:0000313" key="2">
    <source>
        <dbReference type="Proteomes" id="UP001597301"/>
    </source>
</evidence>
<reference evidence="2" key="1">
    <citation type="journal article" date="2019" name="Int. J. Syst. Evol. Microbiol.">
        <title>The Global Catalogue of Microorganisms (GCM) 10K type strain sequencing project: providing services to taxonomists for standard genome sequencing and annotation.</title>
        <authorList>
            <consortium name="The Broad Institute Genomics Platform"/>
            <consortium name="The Broad Institute Genome Sequencing Center for Infectious Disease"/>
            <person name="Wu L."/>
            <person name="Ma J."/>
        </authorList>
    </citation>
    <scope>NUCLEOTIDE SEQUENCE [LARGE SCALE GENOMIC DNA]</scope>
    <source>
        <strain evidence="2">CGMCC 1.12295</strain>
    </source>
</reference>
<dbReference type="RefSeq" id="WP_380774278.1">
    <property type="nucleotide sequence ID" value="NZ_JBHUEO010000037.1"/>
</dbReference>
<dbReference type="Pfam" id="PF13155">
    <property type="entry name" value="Toprim_2"/>
    <property type="match status" value="1"/>
</dbReference>
<comment type="caution">
    <text evidence="1">The sequence shown here is derived from an EMBL/GenBank/DDBJ whole genome shotgun (WGS) entry which is preliminary data.</text>
</comment>
<keyword evidence="2" id="KW-1185">Reference proteome</keyword>
<gene>
    <name evidence="1" type="ORF">ACFSCZ_12605</name>
</gene>
<sequence length="285" mass="32962">MILHFEEKDEVWSLKPISEEYPSLTKKQAQALDWMTRFLKHMQNHFESPTLDNGYRGLSKETTRPFIVDLINEAYVQKMFEIGKELFSKNYSTNDWMCKRNLIFPIYGDDGHLDRILLRSSIDPCIEPKELQLIVNPSKETRDFFIDIPNKPNTLVISEAILDTASFREVDPAVGLMALTGAAKTRKLCQFILENKVLLQDKNIILALDADQAGEKATKEIIDTLEQIQAGYQIFPFPVGIKDANEYLNLDKKKFTEAFNDVKHSFEAKRRNLEPSKKRVVDMER</sequence>
<dbReference type="SUPFAM" id="SSF56731">
    <property type="entry name" value="DNA primase core"/>
    <property type="match status" value="1"/>
</dbReference>
<dbReference type="Gene3D" id="3.40.1360.10">
    <property type="match status" value="1"/>
</dbReference>
<dbReference type="InterPro" id="IPR034154">
    <property type="entry name" value="TOPRIM_DnaG/twinkle"/>
</dbReference>
<dbReference type="EMBL" id="JBHUEO010000037">
    <property type="protein sequence ID" value="MFD1707565.1"/>
    <property type="molecule type" value="Genomic_DNA"/>
</dbReference>
<name>A0ABW4KHY6_9BACI</name>
<evidence type="ECO:0000313" key="1">
    <source>
        <dbReference type="EMBL" id="MFD1707565.1"/>
    </source>
</evidence>
<accession>A0ABW4KHY6</accession>